<proteinExistence type="predicted"/>
<feature type="transmembrane region" description="Helical" evidence="1">
    <location>
        <begin position="86"/>
        <end position="103"/>
    </location>
</feature>
<protein>
    <submittedName>
        <fullName evidence="2">Uncharacterized protein</fullName>
    </submittedName>
</protein>
<comment type="caution">
    <text evidence="2">The sequence shown here is derived from an EMBL/GenBank/DDBJ whole genome shotgun (WGS) entry which is preliminary data.</text>
</comment>
<accession>A0A944CBC2</accession>
<keyword evidence="1" id="KW-1133">Transmembrane helix</keyword>
<organism evidence="2 3">
    <name type="scientific">Roseibium polysiphoniae</name>
    <dbReference type="NCBI Taxonomy" id="2571221"/>
    <lineage>
        <taxon>Bacteria</taxon>
        <taxon>Pseudomonadati</taxon>
        <taxon>Pseudomonadota</taxon>
        <taxon>Alphaproteobacteria</taxon>
        <taxon>Hyphomicrobiales</taxon>
        <taxon>Stappiaceae</taxon>
        <taxon>Roseibium</taxon>
    </lineage>
</organism>
<reference evidence="2" key="1">
    <citation type="submission" date="2018-08" db="EMBL/GenBank/DDBJ databases">
        <authorList>
            <person name="Jin W."/>
            <person name="Wang H."/>
            <person name="Yang Y."/>
            <person name="Li M."/>
            <person name="Liu J."/>
        </authorList>
    </citation>
    <scope>NUCLEOTIDE SEQUENCE</scope>
    <source>
        <strain evidence="2">AESS21</strain>
    </source>
</reference>
<dbReference type="Proteomes" id="UP000705379">
    <property type="component" value="Unassembled WGS sequence"/>
</dbReference>
<name>A0A944CBC2_9HYPH</name>
<feature type="transmembrane region" description="Helical" evidence="1">
    <location>
        <begin position="48"/>
        <end position="66"/>
    </location>
</feature>
<keyword evidence="1" id="KW-0812">Transmembrane</keyword>
<evidence type="ECO:0000256" key="1">
    <source>
        <dbReference type="SAM" id="Phobius"/>
    </source>
</evidence>
<dbReference type="AlphaFoldDB" id="A0A944CBC2"/>
<reference evidence="2" key="2">
    <citation type="journal article" date="2021" name="Microorganisms">
        <title>Bacterial Dimethylsulfoniopropionate Biosynthesis in the East China Sea.</title>
        <authorList>
            <person name="Liu J."/>
            <person name="Zhang Y."/>
            <person name="Liu J."/>
            <person name="Zhong H."/>
            <person name="Williams B.T."/>
            <person name="Zheng Y."/>
            <person name="Curson A.R.J."/>
            <person name="Sun C."/>
            <person name="Sun H."/>
            <person name="Song D."/>
            <person name="Wagner Mackenzie B."/>
            <person name="Bermejo Martinez A."/>
            <person name="Todd J.D."/>
            <person name="Zhang X.H."/>
        </authorList>
    </citation>
    <scope>NUCLEOTIDE SEQUENCE</scope>
    <source>
        <strain evidence="2">AESS21</strain>
    </source>
</reference>
<gene>
    <name evidence="2" type="ORF">DYI23_06630</name>
</gene>
<evidence type="ECO:0000313" key="3">
    <source>
        <dbReference type="Proteomes" id="UP000705379"/>
    </source>
</evidence>
<sequence length="198" mass="22038">MEVSPISINYSLRPEDFKAYKLCSSLFSQHLVDLSRTRPTLSMRVRKLALKAVVLALYFVAAVYVFVEWLEDGHSLDLLSLSNLQVLLLILGTCGLIAGEMALRRRSDLKKLFELIAAESFSVRLEPSSFALKLKRMQASFKWEAGACKVLGWKDYIFVLHPNTMIVIPARALPGSMSAVLTAIAEWKSATKSSGEPT</sequence>
<dbReference type="EMBL" id="QTKU01000001">
    <property type="protein sequence ID" value="MBS8259889.1"/>
    <property type="molecule type" value="Genomic_DNA"/>
</dbReference>
<evidence type="ECO:0000313" key="2">
    <source>
        <dbReference type="EMBL" id="MBS8259889.1"/>
    </source>
</evidence>
<keyword evidence="1" id="KW-0472">Membrane</keyword>